<dbReference type="GO" id="GO:0016052">
    <property type="term" value="P:carbohydrate catabolic process"/>
    <property type="evidence" value="ECO:0007669"/>
    <property type="project" value="TreeGrafter"/>
</dbReference>
<keyword evidence="5" id="KW-1185">Reference proteome</keyword>
<gene>
    <name evidence="4" type="ORF">PGLA_08990</name>
</gene>
<proteinExistence type="inferred from homology"/>
<dbReference type="CDD" id="cd00599">
    <property type="entry name" value="GH25_muramidase"/>
    <property type="match status" value="1"/>
</dbReference>
<name>A0A168LGR1_9BACL</name>
<dbReference type="AlphaFoldDB" id="A0A168LGR1"/>
<keyword evidence="2" id="KW-0378">Hydrolase</keyword>
<dbReference type="InterPro" id="IPR017853">
    <property type="entry name" value="GH"/>
</dbReference>
<keyword evidence="3" id="KW-0326">Glycosidase</keyword>
<accession>A0A168LGR1</accession>
<dbReference type="Proteomes" id="UP000076967">
    <property type="component" value="Unassembled WGS sequence"/>
</dbReference>
<evidence type="ECO:0000256" key="1">
    <source>
        <dbReference type="ARBA" id="ARBA00010646"/>
    </source>
</evidence>
<dbReference type="InterPro" id="IPR018077">
    <property type="entry name" value="Glyco_hydro_fam25_subgr"/>
</dbReference>
<evidence type="ECO:0008006" key="6">
    <source>
        <dbReference type="Google" id="ProtNLM"/>
    </source>
</evidence>
<organism evidence="4 5">
    <name type="scientific">Paenibacillus glacialis</name>
    <dbReference type="NCBI Taxonomy" id="494026"/>
    <lineage>
        <taxon>Bacteria</taxon>
        <taxon>Bacillati</taxon>
        <taxon>Bacillota</taxon>
        <taxon>Bacilli</taxon>
        <taxon>Bacillales</taxon>
        <taxon>Paenibacillaceae</taxon>
        <taxon>Paenibacillus</taxon>
    </lineage>
</organism>
<dbReference type="Pfam" id="PF01183">
    <property type="entry name" value="Glyco_hydro_25"/>
    <property type="match status" value="1"/>
</dbReference>
<dbReference type="PANTHER" id="PTHR34135">
    <property type="entry name" value="LYSOZYME"/>
    <property type="match status" value="1"/>
</dbReference>
<reference evidence="4 5" key="1">
    <citation type="submission" date="2016-03" db="EMBL/GenBank/DDBJ databases">
        <title>Draft genome sequence of Paenibacillus glacialis DSM 22343.</title>
        <authorList>
            <person name="Shin S.-K."/>
            <person name="Yi H."/>
        </authorList>
    </citation>
    <scope>NUCLEOTIDE SEQUENCE [LARGE SCALE GENOMIC DNA]</scope>
    <source>
        <strain evidence="4 5">DSM 22343</strain>
    </source>
</reference>
<dbReference type="InterPro" id="IPR002053">
    <property type="entry name" value="Glyco_hydro_25"/>
</dbReference>
<dbReference type="Gene3D" id="3.20.20.80">
    <property type="entry name" value="Glycosidases"/>
    <property type="match status" value="1"/>
</dbReference>
<evidence type="ECO:0000313" key="5">
    <source>
        <dbReference type="Proteomes" id="UP000076967"/>
    </source>
</evidence>
<dbReference type="STRING" id="494026.PGLA_08990"/>
<evidence type="ECO:0000256" key="2">
    <source>
        <dbReference type="ARBA" id="ARBA00022801"/>
    </source>
</evidence>
<comment type="caution">
    <text evidence="4">The sequence shown here is derived from an EMBL/GenBank/DDBJ whole genome shotgun (WGS) entry which is preliminary data.</text>
</comment>
<dbReference type="GO" id="GO:0003796">
    <property type="term" value="F:lysozyme activity"/>
    <property type="evidence" value="ECO:0007669"/>
    <property type="project" value="InterPro"/>
</dbReference>
<dbReference type="PANTHER" id="PTHR34135:SF2">
    <property type="entry name" value="LYSOZYME"/>
    <property type="match status" value="1"/>
</dbReference>
<dbReference type="RefSeq" id="WP_068531758.1">
    <property type="nucleotide sequence ID" value="NZ_LVJH01000015.1"/>
</dbReference>
<dbReference type="GO" id="GO:0009253">
    <property type="term" value="P:peptidoglycan catabolic process"/>
    <property type="evidence" value="ECO:0007669"/>
    <property type="project" value="InterPro"/>
</dbReference>
<comment type="similarity">
    <text evidence="1">Belongs to the glycosyl hydrolase 25 family.</text>
</comment>
<evidence type="ECO:0000256" key="3">
    <source>
        <dbReference type="ARBA" id="ARBA00023295"/>
    </source>
</evidence>
<dbReference type="EMBL" id="LVJH01000015">
    <property type="protein sequence ID" value="OAB43371.1"/>
    <property type="molecule type" value="Genomic_DNA"/>
</dbReference>
<dbReference type="OrthoDB" id="9802228at2"/>
<sequence>MQARSSKNVQGIDVSHHQGKINWAKVAADGIDFVYIKATQNQMDNMFLKNVADAKAAGVLVGAYHYLDKSVTTVALAKAAATDFNTAIKEAGGVKVFDLPPTLDYEEIGSITAAQVNIIAKAFLSEIKRLTGVTPIIYTGNSFAEKFDLEVGKYFVWIARYGTAVPWDVTAWSIWTIWQYSDGSTGGTRSSGSRTVAGIVGPVDLNEYNGTLAELKAAYKKASGEEEEPVTERDINVVSAWAADNWTEAKVNGYFDGTRPGAPITREETAIVVNKLRKNFLKLIAGNTTQIADLEKRLQVIEQEGE</sequence>
<dbReference type="PROSITE" id="PS51904">
    <property type="entry name" value="GLYCOSYL_HYDROL_F25_2"/>
    <property type="match status" value="1"/>
</dbReference>
<dbReference type="SMART" id="SM00641">
    <property type="entry name" value="Glyco_25"/>
    <property type="match status" value="1"/>
</dbReference>
<protein>
    <recommendedName>
        <fullName evidence="6">Lysozyme</fullName>
    </recommendedName>
</protein>
<evidence type="ECO:0000313" key="4">
    <source>
        <dbReference type="EMBL" id="OAB43371.1"/>
    </source>
</evidence>
<dbReference type="SUPFAM" id="SSF51445">
    <property type="entry name" value="(Trans)glycosidases"/>
    <property type="match status" value="1"/>
</dbReference>
<dbReference type="GO" id="GO:0016998">
    <property type="term" value="P:cell wall macromolecule catabolic process"/>
    <property type="evidence" value="ECO:0007669"/>
    <property type="project" value="InterPro"/>
</dbReference>